<dbReference type="Proteomes" id="UP000644727">
    <property type="component" value="Unassembled WGS sequence"/>
</dbReference>
<sequence length="77" mass="8061">MALTPARFARPAFALEVSIVTGGASGIGRALATPLLQRGGRVIIADRDATAAASFGSCARTVLGHEERPPSRRRTCR</sequence>
<proteinExistence type="predicted"/>
<dbReference type="InterPro" id="IPR002347">
    <property type="entry name" value="SDR_fam"/>
</dbReference>
<dbReference type="Gene3D" id="3.40.50.720">
    <property type="entry name" value="NAD(P)-binding Rossmann-like Domain"/>
    <property type="match status" value="1"/>
</dbReference>
<evidence type="ECO:0000313" key="2">
    <source>
        <dbReference type="Proteomes" id="UP000644727"/>
    </source>
</evidence>
<dbReference type="Pfam" id="PF00106">
    <property type="entry name" value="adh_short"/>
    <property type="match status" value="1"/>
</dbReference>
<dbReference type="SUPFAM" id="SSF51735">
    <property type="entry name" value="NAD(P)-binding Rossmann-fold domains"/>
    <property type="match status" value="1"/>
</dbReference>
<accession>A0ABR9VZ44</accession>
<dbReference type="RefSeq" id="WP_193865204.1">
    <property type="nucleotide sequence ID" value="NZ_JADEYR010000003.1"/>
</dbReference>
<gene>
    <name evidence="1" type="ORF">IOE58_04355</name>
</gene>
<keyword evidence="2" id="KW-1185">Reference proteome</keyword>
<name>A0ABR9VZ44_9MICO</name>
<reference evidence="1 2" key="1">
    <citation type="submission" date="2020-10" db="EMBL/GenBank/DDBJ databases">
        <title>Draft genome and description of Brachybacterium epidermidis sp nov.</title>
        <authorList>
            <person name="Boxberger M."/>
            <person name="La Scola B."/>
        </authorList>
    </citation>
    <scope>NUCLEOTIDE SEQUENCE [LARGE SCALE GENOMIC DNA]</scope>
    <source>
        <strain evidence="1 2">Marseille-Q2903</strain>
    </source>
</reference>
<dbReference type="EMBL" id="JADEYR010000003">
    <property type="protein sequence ID" value="MBE9403451.1"/>
    <property type="molecule type" value="Genomic_DNA"/>
</dbReference>
<comment type="caution">
    <text evidence="1">The sequence shown here is derived from an EMBL/GenBank/DDBJ whole genome shotgun (WGS) entry which is preliminary data.</text>
</comment>
<dbReference type="InterPro" id="IPR036291">
    <property type="entry name" value="NAD(P)-bd_dom_sf"/>
</dbReference>
<protein>
    <submittedName>
        <fullName evidence="1">SDR family NAD(P)-dependent oxidoreductase</fullName>
    </submittedName>
</protein>
<evidence type="ECO:0000313" key="1">
    <source>
        <dbReference type="EMBL" id="MBE9403451.1"/>
    </source>
</evidence>
<organism evidence="1 2">
    <name type="scientific">Brachybacterium epidermidis</name>
    <dbReference type="NCBI Taxonomy" id="2781983"/>
    <lineage>
        <taxon>Bacteria</taxon>
        <taxon>Bacillati</taxon>
        <taxon>Actinomycetota</taxon>
        <taxon>Actinomycetes</taxon>
        <taxon>Micrococcales</taxon>
        <taxon>Dermabacteraceae</taxon>
        <taxon>Brachybacterium</taxon>
    </lineage>
</organism>